<evidence type="ECO:0000313" key="3">
    <source>
        <dbReference type="EMBL" id="MBG9387386.1"/>
    </source>
</evidence>
<evidence type="ECO:0000313" key="4">
    <source>
        <dbReference type="Proteomes" id="UP000651050"/>
    </source>
</evidence>
<dbReference type="InterPro" id="IPR036291">
    <property type="entry name" value="NAD(P)-bd_dom_sf"/>
</dbReference>
<gene>
    <name evidence="3" type="ORF">I5803_05100</name>
</gene>
<dbReference type="Proteomes" id="UP000651050">
    <property type="component" value="Unassembled WGS sequence"/>
</dbReference>
<dbReference type="PRINTS" id="PR00081">
    <property type="entry name" value="GDHRDH"/>
</dbReference>
<dbReference type="PRINTS" id="PR00080">
    <property type="entry name" value="SDRFAMILY"/>
</dbReference>
<dbReference type="Gene3D" id="3.40.50.720">
    <property type="entry name" value="NAD(P)-binding Rossmann-like Domain"/>
    <property type="match status" value="1"/>
</dbReference>
<dbReference type="RefSeq" id="WP_196985313.1">
    <property type="nucleotide sequence ID" value="NZ_JADWYS010000001.1"/>
</dbReference>
<reference evidence="3" key="1">
    <citation type="submission" date="2020-11" db="EMBL/GenBank/DDBJ databases">
        <title>Bacterial whole genome sequence for Caenimonas sp. DR4.4.</title>
        <authorList>
            <person name="Le V."/>
            <person name="Ko S.-R."/>
            <person name="Ahn C.-Y."/>
            <person name="Oh H.-M."/>
        </authorList>
    </citation>
    <scope>NUCLEOTIDE SEQUENCE</scope>
    <source>
        <strain evidence="3">DR4.4</strain>
    </source>
</reference>
<comment type="caution">
    <text evidence="3">The sequence shown here is derived from an EMBL/GenBank/DDBJ whole genome shotgun (WGS) entry which is preliminary data.</text>
</comment>
<dbReference type="AlphaFoldDB" id="A0A931H2J2"/>
<dbReference type="FunFam" id="3.40.50.720:FF:000084">
    <property type="entry name" value="Short-chain dehydrogenase reductase"/>
    <property type="match status" value="1"/>
</dbReference>
<dbReference type="SUPFAM" id="SSF51735">
    <property type="entry name" value="NAD(P)-binding Rossmann-fold domains"/>
    <property type="match status" value="1"/>
</dbReference>
<evidence type="ECO:0000256" key="1">
    <source>
        <dbReference type="ARBA" id="ARBA00006484"/>
    </source>
</evidence>
<dbReference type="PROSITE" id="PS00061">
    <property type="entry name" value="ADH_SHORT"/>
    <property type="match status" value="1"/>
</dbReference>
<dbReference type="InterPro" id="IPR002347">
    <property type="entry name" value="SDR_fam"/>
</dbReference>
<sequence length="261" mass="26496">MFEGWGVVITGAGSGMGAEAARRFAREGARVVVSDIDGAAANAVALEIAAPGPRDEPVRAIGVACDVASAQDCARLVASAESFFGAPVDVFLANAGVSFAGDFLTADPEALKRIVDVNVTGSVFSAQAALRSLVKSRRASLIFTSSISGVTARAKRSVYNASKHALAGLVKSLALEFGPAGVRVNAIAPGSTDTPFLRTHLAKVEDDVDAAVARIVSAMPTGRLVSPEDFADAAVFLASPAAKSITGHTLLLDGGAASGRM</sequence>
<dbReference type="EMBL" id="JADWYS010000001">
    <property type="protein sequence ID" value="MBG9387386.1"/>
    <property type="molecule type" value="Genomic_DNA"/>
</dbReference>
<dbReference type="PANTHER" id="PTHR24321:SF8">
    <property type="entry name" value="ESTRADIOL 17-BETA-DEHYDROGENASE 8-RELATED"/>
    <property type="match status" value="1"/>
</dbReference>
<dbReference type="InterPro" id="IPR020904">
    <property type="entry name" value="Sc_DH/Rdtase_CS"/>
</dbReference>
<protein>
    <submittedName>
        <fullName evidence="3">SDR family oxidoreductase</fullName>
    </submittedName>
</protein>
<dbReference type="CDD" id="cd05233">
    <property type="entry name" value="SDR_c"/>
    <property type="match status" value="1"/>
</dbReference>
<accession>A0A931H2J2</accession>
<evidence type="ECO:0000256" key="2">
    <source>
        <dbReference type="ARBA" id="ARBA00023002"/>
    </source>
</evidence>
<keyword evidence="4" id="KW-1185">Reference proteome</keyword>
<dbReference type="GO" id="GO:0016491">
    <property type="term" value="F:oxidoreductase activity"/>
    <property type="evidence" value="ECO:0007669"/>
    <property type="project" value="UniProtKB-KW"/>
</dbReference>
<dbReference type="PANTHER" id="PTHR24321">
    <property type="entry name" value="DEHYDROGENASES, SHORT CHAIN"/>
    <property type="match status" value="1"/>
</dbReference>
<dbReference type="Pfam" id="PF13561">
    <property type="entry name" value="adh_short_C2"/>
    <property type="match status" value="1"/>
</dbReference>
<organism evidence="3 4">
    <name type="scientific">Caenimonas aquaedulcis</name>
    <dbReference type="NCBI Taxonomy" id="2793270"/>
    <lineage>
        <taxon>Bacteria</taxon>
        <taxon>Pseudomonadati</taxon>
        <taxon>Pseudomonadota</taxon>
        <taxon>Betaproteobacteria</taxon>
        <taxon>Burkholderiales</taxon>
        <taxon>Comamonadaceae</taxon>
        <taxon>Caenimonas</taxon>
    </lineage>
</organism>
<comment type="similarity">
    <text evidence="1">Belongs to the short-chain dehydrogenases/reductases (SDR) family.</text>
</comment>
<proteinExistence type="inferred from homology"/>
<keyword evidence="2" id="KW-0560">Oxidoreductase</keyword>
<name>A0A931H2J2_9BURK</name>